<comment type="caution">
    <text evidence="3">The sequence shown here is derived from an EMBL/GenBank/DDBJ whole genome shotgun (WGS) entry which is preliminary data.</text>
</comment>
<feature type="domain" description="DUF4440" evidence="2">
    <location>
        <begin position="45"/>
        <end position="156"/>
    </location>
</feature>
<feature type="compositionally biased region" description="Low complexity" evidence="1">
    <location>
        <begin position="13"/>
        <end position="28"/>
    </location>
</feature>
<dbReference type="AlphaFoldDB" id="A0A3N2RKM4"/>
<evidence type="ECO:0000259" key="2">
    <source>
        <dbReference type="Pfam" id="PF14534"/>
    </source>
</evidence>
<dbReference type="Proteomes" id="UP000275910">
    <property type="component" value="Unassembled WGS sequence"/>
</dbReference>
<protein>
    <submittedName>
        <fullName evidence="3">Nuclear transport factor 2 family protein</fullName>
    </submittedName>
</protein>
<dbReference type="Gene3D" id="3.10.450.50">
    <property type="match status" value="1"/>
</dbReference>
<dbReference type="InterPro" id="IPR032710">
    <property type="entry name" value="NTF2-like_dom_sf"/>
</dbReference>
<reference evidence="3 4" key="1">
    <citation type="submission" date="2018-10" db="EMBL/GenBank/DDBJ databases">
        <title>The genome of Lysobacter enzymogenes OH11.</title>
        <authorList>
            <person name="Liu F."/>
            <person name="Zhao Y."/>
            <person name="Qian G."/>
            <person name="Chen Y."/>
            <person name="Xu H."/>
        </authorList>
    </citation>
    <scope>NUCLEOTIDE SEQUENCE [LARGE SCALE GENOMIC DNA]</scope>
    <source>
        <strain evidence="3 4">OH11</strain>
    </source>
</reference>
<evidence type="ECO:0000313" key="3">
    <source>
        <dbReference type="EMBL" id="ROU08038.1"/>
    </source>
</evidence>
<gene>
    <name evidence="3" type="ORF">D9T17_06225</name>
</gene>
<feature type="region of interest" description="Disordered" evidence="1">
    <location>
        <begin position="1"/>
        <end position="28"/>
    </location>
</feature>
<sequence length="196" mass="21329">MCVAAAAPQSARAETPAEPAGADAASAPAAEALPQGAALDELVAGLDAQLFDSFNRCTDPAQLARHAALFDEKVEFYHDFGGVSRTREALVDSVRRNVCGKFRRELVAGSLRAYPIPGFGVMEIGEHRFCKPDGGACHGRGEFVMVWRRDGERWQVTRALSYAHRALPETKTEPEPEPDSEPDSEPSAQPERKPQR</sequence>
<evidence type="ECO:0000313" key="4">
    <source>
        <dbReference type="Proteomes" id="UP000275910"/>
    </source>
</evidence>
<feature type="region of interest" description="Disordered" evidence="1">
    <location>
        <begin position="164"/>
        <end position="196"/>
    </location>
</feature>
<dbReference type="InterPro" id="IPR027843">
    <property type="entry name" value="DUF4440"/>
</dbReference>
<organism evidence="3 4">
    <name type="scientific">Lysobacter enzymogenes</name>
    <dbReference type="NCBI Taxonomy" id="69"/>
    <lineage>
        <taxon>Bacteria</taxon>
        <taxon>Pseudomonadati</taxon>
        <taxon>Pseudomonadota</taxon>
        <taxon>Gammaproteobacteria</taxon>
        <taxon>Lysobacterales</taxon>
        <taxon>Lysobacteraceae</taxon>
        <taxon>Lysobacter</taxon>
    </lineage>
</organism>
<dbReference type="EMBL" id="RCTY01000019">
    <property type="protein sequence ID" value="ROU08038.1"/>
    <property type="molecule type" value="Genomic_DNA"/>
</dbReference>
<evidence type="ECO:0000256" key="1">
    <source>
        <dbReference type="SAM" id="MobiDB-lite"/>
    </source>
</evidence>
<feature type="compositionally biased region" description="Acidic residues" evidence="1">
    <location>
        <begin position="175"/>
        <end position="184"/>
    </location>
</feature>
<accession>A0A3N2RKM4</accession>
<dbReference type="SUPFAM" id="SSF54427">
    <property type="entry name" value="NTF2-like"/>
    <property type="match status" value="1"/>
</dbReference>
<name>A0A3N2RKM4_LYSEN</name>
<proteinExistence type="predicted"/>
<dbReference type="Pfam" id="PF14534">
    <property type="entry name" value="DUF4440"/>
    <property type="match status" value="1"/>
</dbReference>
<dbReference type="CDD" id="cd00531">
    <property type="entry name" value="NTF2_like"/>
    <property type="match status" value="1"/>
</dbReference>